<evidence type="ECO:0000256" key="7">
    <source>
        <dbReference type="SAM" id="SignalP"/>
    </source>
</evidence>
<keyword evidence="9" id="KW-1185">Reference proteome</keyword>
<keyword evidence="3 6" id="KW-0479">Metal-binding</keyword>
<accession>A0A6H2H8Q4</accession>
<dbReference type="InterPro" id="IPR005950">
    <property type="entry name" value="ModA"/>
</dbReference>
<feature type="chain" id="PRO_5026154687" evidence="7">
    <location>
        <begin position="40"/>
        <end position="266"/>
    </location>
</feature>
<evidence type="ECO:0000313" key="9">
    <source>
        <dbReference type="Proteomes" id="UP000502041"/>
    </source>
</evidence>
<feature type="binding site" evidence="6">
    <location>
        <position position="76"/>
    </location>
    <ligand>
        <name>molybdate</name>
        <dbReference type="ChEBI" id="CHEBI:36264"/>
    </ligand>
</feature>
<dbReference type="EMBL" id="CP051461">
    <property type="protein sequence ID" value="QJC56262.1"/>
    <property type="molecule type" value="Genomic_DNA"/>
</dbReference>
<dbReference type="Pfam" id="PF13531">
    <property type="entry name" value="SBP_bac_11"/>
    <property type="match status" value="1"/>
</dbReference>
<proteinExistence type="inferred from homology"/>
<dbReference type="GO" id="GO:0030973">
    <property type="term" value="F:molybdate ion binding"/>
    <property type="evidence" value="ECO:0007669"/>
    <property type="project" value="InterPro"/>
</dbReference>
<evidence type="ECO:0000313" key="8">
    <source>
        <dbReference type="EMBL" id="QJC56262.1"/>
    </source>
</evidence>
<evidence type="ECO:0000256" key="5">
    <source>
        <dbReference type="ARBA" id="ARBA00062515"/>
    </source>
</evidence>
<dbReference type="AlphaFoldDB" id="A0A6H2H8Q4"/>
<dbReference type="Gene3D" id="3.40.190.10">
    <property type="entry name" value="Periplasmic binding protein-like II"/>
    <property type="match status" value="2"/>
</dbReference>
<sequence length="266" mass="28175">MLSANTIDIPDESHCMKKTLLTCLTALISGMLAFTPAFADELGVAVAANFTAPMRLIAQGFEADSGHKLRLSYGSTGKFYAQIRNGAPFDVFLSADNTTTLRLENDGLAVAGSRFIYATGRLVLWSAQPGLVDGTGAVLKSQSFRHLAIAAPKLAPYGAAAIQTMQGLGLINSLQARLVQGESIGQAYSFVVSGNAELGFVAMSQVFQDGKFKSGSAWTVPSKLHKPIVQEAALLTRAKDSRAAAEFLSYLKSAPAKAVMLSFGYQ</sequence>
<evidence type="ECO:0000256" key="4">
    <source>
        <dbReference type="ARBA" id="ARBA00022729"/>
    </source>
</evidence>
<organism evidence="8 9">
    <name type="scientific">Polaromonas vacuolata</name>
    <dbReference type="NCBI Taxonomy" id="37448"/>
    <lineage>
        <taxon>Bacteria</taxon>
        <taxon>Pseudomonadati</taxon>
        <taxon>Pseudomonadota</taxon>
        <taxon>Betaproteobacteria</taxon>
        <taxon>Burkholderiales</taxon>
        <taxon>Comamonadaceae</taxon>
        <taxon>Polaromonas</taxon>
    </lineage>
</organism>
<dbReference type="PANTHER" id="PTHR30632">
    <property type="entry name" value="MOLYBDATE-BINDING PERIPLASMIC PROTEIN"/>
    <property type="match status" value="1"/>
</dbReference>
<comment type="similarity">
    <text evidence="1">Belongs to the bacterial solute-binding protein ModA family.</text>
</comment>
<keyword evidence="4 7" id="KW-0732">Signal</keyword>
<dbReference type="GO" id="GO:0015689">
    <property type="term" value="P:molybdate ion transport"/>
    <property type="evidence" value="ECO:0007669"/>
    <property type="project" value="InterPro"/>
</dbReference>
<keyword evidence="2 6" id="KW-0500">Molybdenum</keyword>
<dbReference type="PIRSF" id="PIRSF004846">
    <property type="entry name" value="ModA"/>
    <property type="match status" value="1"/>
</dbReference>
<dbReference type="SUPFAM" id="SSF53850">
    <property type="entry name" value="Periplasmic binding protein-like II"/>
    <property type="match status" value="1"/>
</dbReference>
<protein>
    <submittedName>
        <fullName evidence="8">Molybdate-binding protein ModA</fullName>
    </submittedName>
</protein>
<dbReference type="CDD" id="cd13539">
    <property type="entry name" value="PBP2_AvModA"/>
    <property type="match status" value="1"/>
</dbReference>
<dbReference type="KEGG" id="pvac:HC248_01564"/>
<feature type="binding site" evidence="6">
    <location>
        <position position="184"/>
    </location>
    <ligand>
        <name>molybdate</name>
        <dbReference type="ChEBI" id="CHEBI:36264"/>
    </ligand>
</feature>
<evidence type="ECO:0000256" key="6">
    <source>
        <dbReference type="PIRSR" id="PIRSR004846-1"/>
    </source>
</evidence>
<evidence type="ECO:0000256" key="1">
    <source>
        <dbReference type="ARBA" id="ARBA00009175"/>
    </source>
</evidence>
<name>A0A6H2H8Q4_9BURK</name>
<feature type="signal peptide" evidence="7">
    <location>
        <begin position="1"/>
        <end position="39"/>
    </location>
</feature>
<dbReference type="InterPro" id="IPR050682">
    <property type="entry name" value="ModA/WtpA"/>
</dbReference>
<evidence type="ECO:0000256" key="3">
    <source>
        <dbReference type="ARBA" id="ARBA00022723"/>
    </source>
</evidence>
<dbReference type="FunFam" id="3.40.190.10:FF:000035">
    <property type="entry name" value="Molybdate ABC transporter substrate-binding protein"/>
    <property type="match status" value="1"/>
</dbReference>
<dbReference type="Proteomes" id="UP000502041">
    <property type="component" value="Chromosome"/>
</dbReference>
<reference evidence="8 9" key="1">
    <citation type="submission" date="2020-04" db="EMBL/GenBank/DDBJ databases">
        <title>Complete genome of a Psychrophilic, Marine, Gas Vacuolate Bacterium Polaromonas vacuolata KCTC 22033T.</title>
        <authorList>
            <person name="Hwang K."/>
            <person name="Kim K.M."/>
        </authorList>
    </citation>
    <scope>NUCLEOTIDE SEQUENCE [LARGE SCALE GENOMIC DNA]</scope>
    <source>
        <strain evidence="8 9">KCTC 22033</strain>
    </source>
</reference>
<dbReference type="GO" id="GO:0046872">
    <property type="term" value="F:metal ion binding"/>
    <property type="evidence" value="ECO:0007669"/>
    <property type="project" value="UniProtKB-KW"/>
</dbReference>
<dbReference type="GO" id="GO:1901359">
    <property type="term" value="F:tungstate binding"/>
    <property type="evidence" value="ECO:0007669"/>
    <property type="project" value="UniProtKB-ARBA"/>
</dbReference>
<comment type="subunit">
    <text evidence="5">The complex is composed of two ATP-binding proteins (ModC), two transmembrane proteins (ModB) and a solute-binding protein (ModA).</text>
</comment>
<gene>
    <name evidence="8" type="primary">modA</name>
    <name evidence="8" type="ORF">HC248_01564</name>
</gene>
<dbReference type="InterPro" id="IPR044084">
    <property type="entry name" value="AvModA-like_subst-bd"/>
</dbReference>
<dbReference type="PANTHER" id="PTHR30632:SF14">
    <property type="entry name" value="TUNGSTATE_MOLYBDATE_CHROMATE-BINDING PROTEIN MODA"/>
    <property type="match status" value="1"/>
</dbReference>
<dbReference type="NCBIfam" id="TIGR01256">
    <property type="entry name" value="modA"/>
    <property type="match status" value="1"/>
</dbReference>
<evidence type="ECO:0000256" key="2">
    <source>
        <dbReference type="ARBA" id="ARBA00022505"/>
    </source>
</evidence>